<keyword evidence="3" id="KW-1185">Reference proteome</keyword>
<feature type="transmembrane region" description="Helical" evidence="1">
    <location>
        <begin position="74"/>
        <end position="96"/>
    </location>
</feature>
<reference evidence="2 3" key="1">
    <citation type="journal article" date="2019" name="Emerg. Microbes Infect.">
        <title>Comprehensive subspecies identification of 175 nontuberculous mycobacteria species based on 7547 genomic profiles.</title>
        <authorList>
            <person name="Matsumoto Y."/>
            <person name="Kinjo T."/>
            <person name="Motooka D."/>
            <person name="Nabeya D."/>
            <person name="Jung N."/>
            <person name="Uechi K."/>
            <person name="Horii T."/>
            <person name="Iida T."/>
            <person name="Fujita J."/>
            <person name="Nakamura S."/>
        </authorList>
    </citation>
    <scope>NUCLEOTIDE SEQUENCE [LARGE SCALE GENOMIC DNA]</scope>
    <source>
        <strain evidence="2 3">JCM 12603</strain>
    </source>
</reference>
<dbReference type="RefSeq" id="WP_163675222.1">
    <property type="nucleotide sequence ID" value="NZ_AP022570.1"/>
</dbReference>
<proteinExistence type="predicted"/>
<protein>
    <submittedName>
        <fullName evidence="2">Membrane protein</fullName>
    </submittedName>
</protein>
<dbReference type="NCBIfam" id="TIGR02234">
    <property type="entry name" value="trp_oprn_chp"/>
    <property type="match status" value="1"/>
</dbReference>
<dbReference type="InterPro" id="IPR019051">
    <property type="entry name" value="Trp_biosyn_TM_oprn/chp"/>
</dbReference>
<keyword evidence="1" id="KW-0472">Membrane</keyword>
<name>A0A6N4VCC6_9MYCO</name>
<evidence type="ECO:0000313" key="2">
    <source>
        <dbReference type="EMBL" id="BBX52099.1"/>
    </source>
</evidence>
<keyword evidence="1" id="KW-0812">Transmembrane</keyword>
<accession>A0A6N4VCC6</accession>
<feature type="transmembrane region" description="Helical" evidence="1">
    <location>
        <begin position="121"/>
        <end position="141"/>
    </location>
</feature>
<dbReference type="AlphaFoldDB" id="A0A6N4VCC6"/>
<dbReference type="KEGG" id="mpof:MPOR_31250"/>
<gene>
    <name evidence="2" type="ORF">MPOR_31250</name>
</gene>
<dbReference type="Pfam" id="PF09534">
    <property type="entry name" value="Trp_oprn_chp"/>
    <property type="match status" value="1"/>
</dbReference>
<evidence type="ECO:0000313" key="3">
    <source>
        <dbReference type="Proteomes" id="UP000466785"/>
    </source>
</evidence>
<dbReference type="InterPro" id="IPR011746">
    <property type="entry name" value="Trp_synth-assoc_CHP"/>
</dbReference>
<organism evidence="2 3">
    <name type="scientific">Mycolicibacterium poriferae</name>
    <dbReference type="NCBI Taxonomy" id="39694"/>
    <lineage>
        <taxon>Bacteria</taxon>
        <taxon>Bacillati</taxon>
        <taxon>Actinomycetota</taxon>
        <taxon>Actinomycetes</taxon>
        <taxon>Mycobacteriales</taxon>
        <taxon>Mycobacteriaceae</taxon>
        <taxon>Mycolicibacterium</taxon>
    </lineage>
</organism>
<evidence type="ECO:0000256" key="1">
    <source>
        <dbReference type="SAM" id="Phobius"/>
    </source>
</evidence>
<dbReference type="EMBL" id="AP022570">
    <property type="protein sequence ID" value="BBX52099.1"/>
    <property type="molecule type" value="Genomic_DNA"/>
</dbReference>
<keyword evidence="1" id="KW-1133">Transmembrane helix</keyword>
<sequence>MIRVGQLALVVAAGALWGASRMTWVQITTFDGLGHPQTAALNGATWSTALIPLALVVLAAAGAALAVRGWPLRVLALLVAVASAAMAYLAISLWVVEDVAVRAARLAEVPIAELLGTERHFAGASLALAAALLSLLGAVLLMRSAAKGRAETARYRRGPVVAADQPSDAMSERMMWDALDEGADPTADRVNPDSKGR</sequence>
<feature type="transmembrane region" description="Helical" evidence="1">
    <location>
        <begin position="49"/>
        <end position="67"/>
    </location>
</feature>
<dbReference type="Proteomes" id="UP000466785">
    <property type="component" value="Chromosome"/>
</dbReference>